<proteinExistence type="predicted"/>
<accession>A0A833NY62</accession>
<evidence type="ECO:0000259" key="1">
    <source>
        <dbReference type="PROSITE" id="PS50910"/>
    </source>
</evidence>
<gene>
    <name evidence="2" type="ORF">FD145_1282</name>
</gene>
<feature type="domain" description="HEPN" evidence="1">
    <location>
        <begin position="12"/>
        <end position="118"/>
    </location>
</feature>
<reference evidence="2 3" key="1">
    <citation type="submission" date="2019-12" db="EMBL/GenBank/DDBJ databases">
        <authorList>
            <person name="Wolfe R."/>
            <person name="Danczak R."/>
            <person name="Wilkins M."/>
        </authorList>
    </citation>
    <scope>NUCLEOTIDE SEQUENCE [LARGE SCALE GENOMIC DNA]</scope>
    <source>
        <strain evidence="2">X2_MaxBin.013</strain>
    </source>
</reference>
<protein>
    <submittedName>
        <fullName evidence="2">HEPN domain-containing protein</fullName>
    </submittedName>
</protein>
<dbReference type="Proteomes" id="UP000488506">
    <property type="component" value="Unassembled WGS sequence"/>
</dbReference>
<dbReference type="AlphaFoldDB" id="A0A833NY62"/>
<dbReference type="InterPro" id="IPR007842">
    <property type="entry name" value="HEPN_dom"/>
</dbReference>
<dbReference type="PROSITE" id="PS50910">
    <property type="entry name" value="HEPN"/>
    <property type="match status" value="1"/>
</dbReference>
<dbReference type="Gene3D" id="1.20.120.330">
    <property type="entry name" value="Nucleotidyltransferases domain 2"/>
    <property type="match status" value="1"/>
</dbReference>
<evidence type="ECO:0000313" key="3">
    <source>
        <dbReference type="Proteomes" id="UP000488506"/>
    </source>
</evidence>
<sequence>MADKPIYEEWMEKAENDLITAEILIKEDGPTDTLCFHCQQAVEKYLKAFLTYKKVEFKKIHDLNVLGKLAGKFDSGFLSFKKEYKILNAYYIESRYPPDVILYTHDEAQKTFNISKVIIDSVKSKIK</sequence>
<dbReference type="SMART" id="SM00748">
    <property type="entry name" value="HEPN"/>
    <property type="match status" value="1"/>
</dbReference>
<comment type="caution">
    <text evidence="2">The sequence shown here is derived from an EMBL/GenBank/DDBJ whole genome shotgun (WGS) entry which is preliminary data.</text>
</comment>
<name>A0A833NY62_UNCSA</name>
<dbReference type="EMBL" id="WPAF01000025">
    <property type="protein sequence ID" value="KAF0133483.1"/>
    <property type="molecule type" value="Genomic_DNA"/>
</dbReference>
<dbReference type="Pfam" id="PF05168">
    <property type="entry name" value="HEPN"/>
    <property type="match status" value="1"/>
</dbReference>
<dbReference type="SUPFAM" id="SSF81593">
    <property type="entry name" value="Nucleotidyltransferase substrate binding subunit/domain"/>
    <property type="match status" value="1"/>
</dbReference>
<organism evidence="2 3">
    <name type="scientific">Candidatus Saganbacteria bacterium</name>
    <dbReference type="NCBI Taxonomy" id="2575572"/>
    <lineage>
        <taxon>Bacteria</taxon>
        <taxon>Bacillati</taxon>
        <taxon>Saganbacteria</taxon>
    </lineage>
</organism>
<evidence type="ECO:0000313" key="2">
    <source>
        <dbReference type="EMBL" id="KAF0133483.1"/>
    </source>
</evidence>